<evidence type="ECO:0000256" key="6">
    <source>
        <dbReference type="RuleBase" id="RU003968"/>
    </source>
</evidence>
<dbReference type="SUPFAM" id="SSF54373">
    <property type="entry name" value="FAD-linked reductases, C-terminal domain"/>
    <property type="match status" value="1"/>
</dbReference>
<organism evidence="9 10">
    <name type="scientific">Burkholderia pseudomultivorans</name>
    <dbReference type="NCBI Taxonomy" id="1207504"/>
    <lineage>
        <taxon>Bacteria</taxon>
        <taxon>Pseudomonadati</taxon>
        <taxon>Pseudomonadota</taxon>
        <taxon>Betaproteobacteria</taxon>
        <taxon>Burkholderiales</taxon>
        <taxon>Burkholderiaceae</taxon>
        <taxon>Burkholderia</taxon>
        <taxon>Burkholderia cepacia complex</taxon>
    </lineage>
</organism>
<evidence type="ECO:0000256" key="4">
    <source>
        <dbReference type="ARBA" id="ARBA00022827"/>
    </source>
</evidence>
<proteinExistence type="inferred from homology"/>
<feature type="domain" description="Glucose-methanol-choline oxidoreductase N-terminal" evidence="8">
    <location>
        <begin position="262"/>
        <end position="276"/>
    </location>
</feature>
<sequence length="548" mass="59200">MSDTRNATDDGIFDYVIVGAGAAGCVLASRLSENPETQVCLLEAGPEDRSMYIGMPAGFVKVSGDARYTWNFATEGTAQTAGRSIALLQGKTLGGGTSVNGMAFNRGQRADFDGWASQGNPGWSYNDLLPVFRDIESRDGGDPDFRGRNGPVAVTDVKWDDGLCPAFVDGAVECGIPRNADTNGERQEGVTFSQVTIKNHRRVSSASAFLHPARRRGNLRVVTDALATRVTFEQKRATGVVYQHGNTLRHVRARREVIVACGAINTPRLLQVSGVGDAEALRDIGAQMVHHLPGVGENLQDHYMALLIARGHNFRSINQFARAPQVWWQALRWTMGMPGILSLPVALVHYFFRSGLTASGDADVQGIFTPASHMTSASGTLDKEAGMTCAVWQHRPLSRGYVKARSTQMSEAPLVQPNYLDHEIDRQILISACRKTREILTSNALKPFFESEMLPGNAVQSDDEWLDFIRQTGSTVFHPVGTAKMGPATDPASVVDASLNVHGLQGLRVADSSIMPSLTSGNTAAISMVIGEKAARLILANRTEKHAA</sequence>
<accession>A0A132EJ81</accession>
<evidence type="ECO:0000256" key="5">
    <source>
        <dbReference type="ARBA" id="ARBA00023027"/>
    </source>
</evidence>
<comment type="caution">
    <text evidence="9">The sequence shown here is derived from an EMBL/GenBank/DDBJ whole genome shotgun (WGS) entry which is preliminary data.</text>
</comment>
<keyword evidence="5" id="KW-0520">NAD</keyword>
<dbReference type="InterPro" id="IPR000172">
    <property type="entry name" value="GMC_OxRdtase_N"/>
</dbReference>
<comment type="similarity">
    <text evidence="2 6">Belongs to the GMC oxidoreductase family.</text>
</comment>
<dbReference type="Pfam" id="PF05199">
    <property type="entry name" value="GMC_oxred_C"/>
    <property type="match status" value="1"/>
</dbReference>
<dbReference type="GO" id="GO:0050660">
    <property type="term" value="F:flavin adenine dinucleotide binding"/>
    <property type="evidence" value="ECO:0007669"/>
    <property type="project" value="InterPro"/>
</dbReference>
<dbReference type="PROSITE" id="PS00623">
    <property type="entry name" value="GMC_OXRED_1"/>
    <property type="match status" value="1"/>
</dbReference>
<dbReference type="Gene3D" id="3.30.560.10">
    <property type="entry name" value="Glucose Oxidase, domain 3"/>
    <property type="match status" value="1"/>
</dbReference>
<dbReference type="Pfam" id="PF00732">
    <property type="entry name" value="GMC_oxred_N"/>
    <property type="match status" value="1"/>
</dbReference>
<keyword evidence="4 6" id="KW-0274">FAD</keyword>
<reference evidence="9 10" key="1">
    <citation type="submission" date="2015-11" db="EMBL/GenBank/DDBJ databases">
        <title>Expanding the genomic diversity of Burkholderia species for the development of highly accurate diagnostics.</title>
        <authorList>
            <person name="Sahl J."/>
            <person name="Keim P."/>
            <person name="Wagner D."/>
        </authorList>
    </citation>
    <scope>NUCLEOTIDE SEQUENCE [LARGE SCALE GENOMIC DNA]</scope>
    <source>
        <strain evidence="9 10">MSMB368WGS</strain>
    </source>
</reference>
<evidence type="ECO:0000313" key="10">
    <source>
        <dbReference type="Proteomes" id="UP000062912"/>
    </source>
</evidence>
<protein>
    <recommendedName>
        <fullName evidence="7 8">Glucose-methanol-choline oxidoreductase N-terminal domain-containing protein</fullName>
    </recommendedName>
</protein>
<evidence type="ECO:0000256" key="1">
    <source>
        <dbReference type="ARBA" id="ARBA00001974"/>
    </source>
</evidence>
<evidence type="ECO:0000256" key="3">
    <source>
        <dbReference type="ARBA" id="ARBA00022630"/>
    </source>
</evidence>
<dbReference type="SUPFAM" id="SSF51905">
    <property type="entry name" value="FAD/NAD(P)-binding domain"/>
    <property type="match status" value="1"/>
</dbReference>
<dbReference type="PROSITE" id="PS00624">
    <property type="entry name" value="GMC_OXRED_2"/>
    <property type="match status" value="1"/>
</dbReference>
<dbReference type="PANTHER" id="PTHR11552:SF147">
    <property type="entry name" value="CHOLINE DEHYDROGENASE, MITOCHONDRIAL"/>
    <property type="match status" value="1"/>
</dbReference>
<dbReference type="Gene3D" id="3.50.50.60">
    <property type="entry name" value="FAD/NAD(P)-binding domain"/>
    <property type="match status" value="1"/>
</dbReference>
<dbReference type="OrthoDB" id="9785276at2"/>
<name>A0A132EJ81_9BURK</name>
<dbReference type="AlphaFoldDB" id="A0A132EJ81"/>
<keyword evidence="3 6" id="KW-0285">Flavoprotein</keyword>
<dbReference type="PIRSF" id="PIRSF000137">
    <property type="entry name" value="Alcohol_oxidase"/>
    <property type="match status" value="1"/>
</dbReference>
<evidence type="ECO:0000259" key="8">
    <source>
        <dbReference type="PROSITE" id="PS00624"/>
    </source>
</evidence>
<comment type="cofactor">
    <cofactor evidence="1">
        <name>FAD</name>
        <dbReference type="ChEBI" id="CHEBI:57692"/>
    </cofactor>
</comment>
<dbReference type="PROSITE" id="PS51257">
    <property type="entry name" value="PROKAR_LIPOPROTEIN"/>
    <property type="match status" value="1"/>
</dbReference>
<evidence type="ECO:0000313" key="9">
    <source>
        <dbReference type="EMBL" id="KWF30816.1"/>
    </source>
</evidence>
<feature type="domain" description="Glucose-methanol-choline oxidoreductase N-terminal" evidence="7">
    <location>
        <begin position="90"/>
        <end position="113"/>
    </location>
</feature>
<dbReference type="EMBL" id="LPJR01000025">
    <property type="protein sequence ID" value="KWF30816.1"/>
    <property type="molecule type" value="Genomic_DNA"/>
</dbReference>
<dbReference type="GO" id="GO:0016614">
    <property type="term" value="F:oxidoreductase activity, acting on CH-OH group of donors"/>
    <property type="evidence" value="ECO:0007669"/>
    <property type="project" value="InterPro"/>
</dbReference>
<evidence type="ECO:0000259" key="7">
    <source>
        <dbReference type="PROSITE" id="PS00623"/>
    </source>
</evidence>
<dbReference type="PANTHER" id="PTHR11552">
    <property type="entry name" value="GLUCOSE-METHANOL-CHOLINE GMC OXIDOREDUCTASE"/>
    <property type="match status" value="1"/>
</dbReference>
<evidence type="ECO:0000256" key="2">
    <source>
        <dbReference type="ARBA" id="ARBA00010790"/>
    </source>
</evidence>
<gene>
    <name evidence="9" type="ORF">WT56_12420</name>
</gene>
<dbReference type="InterPro" id="IPR007867">
    <property type="entry name" value="GMC_OxRtase_C"/>
</dbReference>
<dbReference type="RefSeq" id="WP_060241003.1">
    <property type="nucleotide sequence ID" value="NZ_LPJR01000025.1"/>
</dbReference>
<dbReference type="Proteomes" id="UP000062912">
    <property type="component" value="Unassembled WGS sequence"/>
</dbReference>
<dbReference type="InterPro" id="IPR012132">
    <property type="entry name" value="GMC_OxRdtase"/>
</dbReference>
<dbReference type="InterPro" id="IPR036188">
    <property type="entry name" value="FAD/NAD-bd_sf"/>
</dbReference>